<evidence type="ECO:0000313" key="9">
    <source>
        <dbReference type="Proteomes" id="UP000663866"/>
    </source>
</evidence>
<evidence type="ECO:0000313" key="2">
    <source>
        <dbReference type="EMBL" id="CAF1453382.1"/>
    </source>
</evidence>
<dbReference type="Proteomes" id="UP000676336">
    <property type="component" value="Unassembled WGS sequence"/>
</dbReference>
<dbReference type="EMBL" id="CAJNRE010021002">
    <property type="protein sequence ID" value="CAF2248286.1"/>
    <property type="molecule type" value="Genomic_DNA"/>
</dbReference>
<dbReference type="EMBL" id="CAJOBH010248022">
    <property type="protein sequence ID" value="CAF5130934.1"/>
    <property type="molecule type" value="Genomic_DNA"/>
</dbReference>
<evidence type="ECO:0000313" key="6">
    <source>
        <dbReference type="EMBL" id="CAF4472943.1"/>
    </source>
</evidence>
<dbReference type="Proteomes" id="UP000681967">
    <property type="component" value="Unassembled WGS sequence"/>
</dbReference>
<reference evidence="6" key="1">
    <citation type="submission" date="2021-02" db="EMBL/GenBank/DDBJ databases">
        <authorList>
            <person name="Nowell W R."/>
        </authorList>
    </citation>
    <scope>NUCLEOTIDE SEQUENCE</scope>
</reference>
<dbReference type="Proteomes" id="UP000663866">
    <property type="component" value="Unassembled WGS sequence"/>
</dbReference>
<evidence type="ECO:0000313" key="5">
    <source>
        <dbReference type="EMBL" id="CAF4154082.1"/>
    </source>
</evidence>
<gene>
    <name evidence="8" type="ORF">BYL167_LOCUS68499</name>
    <name evidence="5" type="ORF">GIL414_LOCUS19650</name>
    <name evidence="2" type="ORF">KQP761_LOCUS12114</name>
    <name evidence="4" type="ORF">MBJ925_LOCUS37724</name>
    <name evidence="6" type="ORF">OVN521_LOCUS39134</name>
    <name evidence="7" type="ORF">SMN809_LOCUS62125</name>
    <name evidence="3" type="ORF">WKI299_LOCUS16867</name>
</gene>
<dbReference type="Proteomes" id="UP000663824">
    <property type="component" value="Unassembled WGS sequence"/>
</dbReference>
<evidence type="ECO:0000313" key="8">
    <source>
        <dbReference type="EMBL" id="CAF5130934.1"/>
    </source>
</evidence>
<evidence type="ECO:0000256" key="1">
    <source>
        <dbReference type="SAM" id="MobiDB-lite"/>
    </source>
</evidence>
<dbReference type="EMBL" id="CAJOBI010255124">
    <property type="protein sequence ID" value="CAF5111756.1"/>
    <property type="molecule type" value="Genomic_DNA"/>
</dbReference>
<evidence type="ECO:0000313" key="3">
    <source>
        <dbReference type="EMBL" id="CAF2084593.1"/>
    </source>
</evidence>
<evidence type="ECO:0000313" key="7">
    <source>
        <dbReference type="EMBL" id="CAF5111756.1"/>
    </source>
</evidence>
<dbReference type="EMBL" id="CAJOBJ010010473">
    <property type="protein sequence ID" value="CAF4154082.1"/>
    <property type="molecule type" value="Genomic_DNA"/>
</dbReference>
<organism evidence="6 9">
    <name type="scientific">Rotaria magnacalcarata</name>
    <dbReference type="NCBI Taxonomy" id="392030"/>
    <lineage>
        <taxon>Eukaryota</taxon>
        <taxon>Metazoa</taxon>
        <taxon>Spiralia</taxon>
        <taxon>Gnathifera</taxon>
        <taxon>Rotifera</taxon>
        <taxon>Eurotatoria</taxon>
        <taxon>Bdelloidea</taxon>
        <taxon>Philodinida</taxon>
        <taxon>Philodinidae</taxon>
        <taxon>Rotaria</taxon>
    </lineage>
</organism>
<comment type="caution">
    <text evidence="6">The sequence shown here is derived from an EMBL/GenBank/DDBJ whole genome shotgun (WGS) entry which is preliminary data.</text>
</comment>
<proteinExistence type="predicted"/>
<dbReference type="AlphaFoldDB" id="A0A820TJV9"/>
<dbReference type="EMBL" id="CAJNOW010005567">
    <property type="protein sequence ID" value="CAF1453382.1"/>
    <property type="molecule type" value="Genomic_DNA"/>
</dbReference>
<feature type="region of interest" description="Disordered" evidence="1">
    <location>
        <begin position="1"/>
        <end position="51"/>
    </location>
</feature>
<dbReference type="Proteomes" id="UP000681720">
    <property type="component" value="Unassembled WGS sequence"/>
</dbReference>
<dbReference type="OrthoDB" id="10423582at2759"/>
<keyword evidence="9" id="KW-1185">Reference proteome</keyword>
<feature type="compositionally biased region" description="Basic residues" evidence="1">
    <location>
        <begin position="28"/>
        <end position="39"/>
    </location>
</feature>
<accession>A0A820TJV9</accession>
<dbReference type="Proteomes" id="UP000663834">
    <property type="component" value="Unassembled WGS sequence"/>
</dbReference>
<name>A0A820TJV9_9BILA</name>
<sequence>MPKKVSFNTKSVEKVPSTMDPKGSNVKVARRPRRSRRPRGSQPRQQLPNDEILFKIQEMEERLNFEIRQHAKLWERMDTIMRLYVNEERALQKVRRQVHGLRDMSNKIDMSLEFVVQGIHKVQRHIQEQCLVDRDVDDDDDMNNHHSSE</sequence>
<dbReference type="Proteomes" id="UP000663856">
    <property type="component" value="Unassembled WGS sequence"/>
</dbReference>
<dbReference type="EMBL" id="CAJOBG010049357">
    <property type="protein sequence ID" value="CAF4472943.1"/>
    <property type="molecule type" value="Genomic_DNA"/>
</dbReference>
<protein>
    <submittedName>
        <fullName evidence="6">Uncharacterized protein</fullName>
    </submittedName>
</protein>
<evidence type="ECO:0000313" key="4">
    <source>
        <dbReference type="EMBL" id="CAF2248286.1"/>
    </source>
</evidence>
<feature type="compositionally biased region" description="Polar residues" evidence="1">
    <location>
        <begin position="1"/>
        <end position="10"/>
    </location>
</feature>
<dbReference type="EMBL" id="CAJNRF010006779">
    <property type="protein sequence ID" value="CAF2084593.1"/>
    <property type="molecule type" value="Genomic_DNA"/>
</dbReference>